<gene>
    <name evidence="1" type="ORF">B0H16DRAFT_1460661</name>
</gene>
<dbReference type="Proteomes" id="UP001215598">
    <property type="component" value="Unassembled WGS sequence"/>
</dbReference>
<evidence type="ECO:0000313" key="1">
    <source>
        <dbReference type="EMBL" id="KAJ7750556.1"/>
    </source>
</evidence>
<sequence>MIFDLVPRKYWVDLLRVCSSLHFLAARLLYSDVRVYGRRARLFFVTIASASRFSLVYATFTRRLSYSALTTTDGLMIFPIFCQSLNALGNLRFLSLNILPRDTGVLLKAFSRYGVSRERLLIATALLHDSQGVRGAGNGMPRLYALKIRGDPSLAVLLRQRDVRAIVLTKYFGYEDLSGFCCLVDSSSFGKNITSLDVRFCEGVDLAGVTRALAEVLPMLQNLSVDAKHGDPLIVFRLLVSSGRLLPHLRSLLVNSRVGWLVPVESDPQILIDAALVSLKTELPFDSVLRFVRMGDVAYDFNSSRLECQRCYYILFIDEQEEALATSSPTNARNLAHPSFFCGVAEKSYIHFPMMVV</sequence>
<dbReference type="EMBL" id="JARKIB010000065">
    <property type="protein sequence ID" value="KAJ7750556.1"/>
    <property type="molecule type" value="Genomic_DNA"/>
</dbReference>
<protein>
    <submittedName>
        <fullName evidence="1">Uncharacterized protein</fullName>
    </submittedName>
</protein>
<dbReference type="AlphaFoldDB" id="A0AAD7IU65"/>
<keyword evidence="2" id="KW-1185">Reference proteome</keyword>
<reference evidence="1" key="1">
    <citation type="submission" date="2023-03" db="EMBL/GenBank/DDBJ databases">
        <title>Massive genome expansion in bonnet fungi (Mycena s.s.) driven by repeated elements and novel gene families across ecological guilds.</title>
        <authorList>
            <consortium name="Lawrence Berkeley National Laboratory"/>
            <person name="Harder C.B."/>
            <person name="Miyauchi S."/>
            <person name="Viragh M."/>
            <person name="Kuo A."/>
            <person name="Thoen E."/>
            <person name="Andreopoulos B."/>
            <person name="Lu D."/>
            <person name="Skrede I."/>
            <person name="Drula E."/>
            <person name="Henrissat B."/>
            <person name="Morin E."/>
            <person name="Kohler A."/>
            <person name="Barry K."/>
            <person name="LaButti K."/>
            <person name="Morin E."/>
            <person name="Salamov A."/>
            <person name="Lipzen A."/>
            <person name="Mereny Z."/>
            <person name="Hegedus B."/>
            <person name="Baldrian P."/>
            <person name="Stursova M."/>
            <person name="Weitz H."/>
            <person name="Taylor A."/>
            <person name="Grigoriev I.V."/>
            <person name="Nagy L.G."/>
            <person name="Martin F."/>
            <person name="Kauserud H."/>
        </authorList>
    </citation>
    <scope>NUCLEOTIDE SEQUENCE</scope>
    <source>
        <strain evidence="1">CBHHK182m</strain>
    </source>
</reference>
<evidence type="ECO:0000313" key="2">
    <source>
        <dbReference type="Proteomes" id="UP001215598"/>
    </source>
</evidence>
<name>A0AAD7IU65_9AGAR</name>
<proteinExistence type="predicted"/>
<accession>A0AAD7IU65</accession>
<organism evidence="1 2">
    <name type="scientific">Mycena metata</name>
    <dbReference type="NCBI Taxonomy" id="1033252"/>
    <lineage>
        <taxon>Eukaryota</taxon>
        <taxon>Fungi</taxon>
        <taxon>Dikarya</taxon>
        <taxon>Basidiomycota</taxon>
        <taxon>Agaricomycotina</taxon>
        <taxon>Agaricomycetes</taxon>
        <taxon>Agaricomycetidae</taxon>
        <taxon>Agaricales</taxon>
        <taxon>Marasmiineae</taxon>
        <taxon>Mycenaceae</taxon>
        <taxon>Mycena</taxon>
    </lineage>
</organism>
<comment type="caution">
    <text evidence="1">The sequence shown here is derived from an EMBL/GenBank/DDBJ whole genome shotgun (WGS) entry which is preliminary data.</text>
</comment>